<protein>
    <submittedName>
        <fullName evidence="1">NAD(P)/FAD-dependent oxidoreductase</fullName>
    </submittedName>
</protein>
<reference evidence="1" key="1">
    <citation type="submission" date="2021-01" db="EMBL/GenBank/DDBJ databases">
        <title>Novel species in genus Nocardioides.</title>
        <authorList>
            <person name="Zhang G."/>
        </authorList>
    </citation>
    <scope>NUCLEOTIDE SEQUENCE</scope>
    <source>
        <strain evidence="1">Zg-536</strain>
    </source>
</reference>
<dbReference type="SUPFAM" id="SSF51905">
    <property type="entry name" value="FAD/NAD(P)-binding domain"/>
    <property type="match status" value="1"/>
</dbReference>
<accession>A0A939BTU3</accession>
<proteinExistence type="predicted"/>
<dbReference type="PANTHER" id="PTHR10668">
    <property type="entry name" value="PHYTOENE DEHYDROGENASE"/>
    <property type="match status" value="1"/>
</dbReference>
<dbReference type="RefSeq" id="WP_205292320.1">
    <property type="nucleotide sequence ID" value="NZ_CP074406.1"/>
</dbReference>
<organism evidence="1 2">
    <name type="scientific">Nocardioides faecalis</name>
    <dbReference type="NCBI Taxonomy" id="2803858"/>
    <lineage>
        <taxon>Bacteria</taxon>
        <taxon>Bacillati</taxon>
        <taxon>Actinomycetota</taxon>
        <taxon>Actinomycetes</taxon>
        <taxon>Propionibacteriales</taxon>
        <taxon>Nocardioidaceae</taxon>
        <taxon>Nocardioides</taxon>
    </lineage>
</organism>
<dbReference type="AlphaFoldDB" id="A0A939BTU3"/>
<keyword evidence="2" id="KW-1185">Reference proteome</keyword>
<evidence type="ECO:0000313" key="1">
    <source>
        <dbReference type="EMBL" id="MBM9461004.1"/>
    </source>
</evidence>
<dbReference type="EMBL" id="JAERTX010000013">
    <property type="protein sequence ID" value="MBM9461004.1"/>
    <property type="molecule type" value="Genomic_DNA"/>
</dbReference>
<comment type="caution">
    <text evidence="1">The sequence shown here is derived from an EMBL/GenBank/DDBJ whole genome shotgun (WGS) entry which is preliminary data.</text>
</comment>
<dbReference type="Pfam" id="PF13450">
    <property type="entry name" value="NAD_binding_8"/>
    <property type="match status" value="1"/>
</dbReference>
<dbReference type="Proteomes" id="UP000663791">
    <property type="component" value="Unassembled WGS sequence"/>
</dbReference>
<gene>
    <name evidence="1" type="ORF">JK386_13975</name>
</gene>
<sequence length="562" mass="58931">MSPDRPDRAAGVSSPEGLDREVDAVVIGSGPNGLVAANLLADAGWSVLVLEEQDTIGGAVASDSALHPDYVHDTFSSFYPLAAVSPTIRALELEKHGLVWSHAPAVLGTPYADGHWAVLHRDRDTTAAALEQRAQGDGDAWLEMCRTWDAIGEQVVGALLDPFPPLRAGVGALTRLPRAGGLDFVRTLLAPMREVADQHFSDDGAKMLLAANAAHADIPMDGVGSTLMGWLLAMVGQNLGYPVPQGGAGAFSGAMARRLTSVGGRIVTGCRGEQVVVRDGRAVAVRTSTGEEVRVRQAVVADVSAPALYGDLLASEDVPDAVRRRMRQFAWDFGTVKVDWALSGPVPWQGAPSQAPGTVHVAETIDELAEQSGHILDHLVPARPFLLVGQMAAADPTRAPAGAESLWAYTHVPQEVRGDAGASAGTAGITGKWDHDDVERMADRMQARIEKYAPGFAERVVARRVLGPREMQARDANLVGGALNGGTANLHQQLVFRPVPGLGRAETHVKGLYLGSASAHPGGGVHGACGSNAARAALGHARLRTAVSVVRSLPQRVAGGRL</sequence>
<name>A0A939BTU3_9ACTN</name>
<dbReference type="InterPro" id="IPR036188">
    <property type="entry name" value="FAD/NAD-bd_sf"/>
</dbReference>
<dbReference type="Gene3D" id="3.50.50.60">
    <property type="entry name" value="FAD/NAD(P)-binding domain"/>
    <property type="match status" value="2"/>
</dbReference>
<dbReference type="PANTHER" id="PTHR10668:SF105">
    <property type="entry name" value="DEHYDROGENASE-RELATED"/>
    <property type="match status" value="1"/>
</dbReference>
<evidence type="ECO:0000313" key="2">
    <source>
        <dbReference type="Proteomes" id="UP000663791"/>
    </source>
</evidence>